<organism evidence="3 4">
    <name type="scientific">Streptosporangium minutum</name>
    <dbReference type="NCBI Taxonomy" id="569862"/>
    <lineage>
        <taxon>Bacteria</taxon>
        <taxon>Bacillati</taxon>
        <taxon>Actinomycetota</taxon>
        <taxon>Actinomycetes</taxon>
        <taxon>Streptosporangiales</taxon>
        <taxon>Streptosporangiaceae</taxon>
        <taxon>Streptosporangium</taxon>
    </lineage>
</organism>
<sequence length="430" mass="46523">MEYFIVVAAAVALAFIVHVNLDAGVARRVLPVLLAAFAARLAVHVLVMRSGVFDYGGDNMGYESRALGIVEYWKREGFQFVTAEDMSYLASVAVPCQVFAIVVYLCDGPAPLACTAVVALLACALCVVVYKFARLIGADDRAAFMLLVVSAFMPAFLLHTSDTYKDGFNAFLVVTSIGLGAAIARRFDMRRLLTLALLLWALWYVRPYMVFMCAVPLILGLAGLGKAFSMRRVFAFAVLLAFALLTFGGVYDGAPTGVIQEQLELGQSEVIRRANGDGGSGVDFEDGGNPWNAIGPKLLYTLLSPFPWTQGGPVLQFGKIDVLIWYFLLYNAVRGARRLWRQDRVTLLILLSFVIPGTIAYATTMANMGLIFRQRIPIIMVTSVLAAVAWTKEARDGEQPAGDVVSPGFDRTGGASNAQAGPSTVTRVDG</sequence>
<keyword evidence="2" id="KW-0472">Membrane</keyword>
<feature type="transmembrane region" description="Helical" evidence="2">
    <location>
        <begin position="32"/>
        <end position="52"/>
    </location>
</feature>
<feature type="compositionally biased region" description="Polar residues" evidence="1">
    <location>
        <begin position="414"/>
        <end position="430"/>
    </location>
</feature>
<evidence type="ECO:0000313" key="3">
    <source>
        <dbReference type="EMBL" id="OUC97976.1"/>
    </source>
</evidence>
<gene>
    <name evidence="3" type="ORF">CA984_09025</name>
</gene>
<feature type="transmembrane region" description="Helical" evidence="2">
    <location>
        <begin position="345"/>
        <end position="364"/>
    </location>
</feature>
<reference evidence="3 4" key="1">
    <citation type="submission" date="2017-05" db="EMBL/GenBank/DDBJ databases">
        <title>Biotechnological potential of actinobacteria isolated from South African environments.</title>
        <authorList>
            <person name="Le Roes-Hill M."/>
            <person name="Prins A."/>
            <person name="Durrell K.A."/>
        </authorList>
    </citation>
    <scope>NUCLEOTIDE SEQUENCE [LARGE SCALE GENOMIC DNA]</scope>
    <source>
        <strain evidence="3">M26</strain>
    </source>
</reference>
<feature type="transmembrane region" description="Helical" evidence="2">
    <location>
        <begin position="197"/>
        <end position="221"/>
    </location>
</feature>
<accession>A0A243RSK1</accession>
<dbReference type="Proteomes" id="UP000194761">
    <property type="component" value="Unassembled WGS sequence"/>
</dbReference>
<feature type="transmembrane region" description="Helical" evidence="2">
    <location>
        <begin position="6"/>
        <end position="25"/>
    </location>
</feature>
<feature type="transmembrane region" description="Helical" evidence="2">
    <location>
        <begin position="86"/>
        <end position="105"/>
    </location>
</feature>
<feature type="transmembrane region" description="Helical" evidence="2">
    <location>
        <begin position="167"/>
        <end position="185"/>
    </location>
</feature>
<feature type="region of interest" description="Disordered" evidence="1">
    <location>
        <begin position="398"/>
        <end position="430"/>
    </location>
</feature>
<dbReference type="AlphaFoldDB" id="A0A243RSK1"/>
<keyword evidence="4" id="KW-1185">Reference proteome</keyword>
<evidence type="ECO:0000256" key="1">
    <source>
        <dbReference type="SAM" id="MobiDB-lite"/>
    </source>
</evidence>
<dbReference type="RefSeq" id="WP_086570204.1">
    <property type="nucleotide sequence ID" value="NZ_NGFP01000028.1"/>
</dbReference>
<protein>
    <recommendedName>
        <fullName evidence="5">Glycosyltransferase RgtA/B/C/D-like domain-containing protein</fullName>
    </recommendedName>
</protein>
<evidence type="ECO:0000256" key="2">
    <source>
        <dbReference type="SAM" id="Phobius"/>
    </source>
</evidence>
<feature type="transmembrane region" description="Helical" evidence="2">
    <location>
        <begin position="233"/>
        <end position="251"/>
    </location>
</feature>
<evidence type="ECO:0008006" key="5">
    <source>
        <dbReference type="Google" id="ProtNLM"/>
    </source>
</evidence>
<dbReference type="EMBL" id="NGFP01000028">
    <property type="protein sequence ID" value="OUC97976.1"/>
    <property type="molecule type" value="Genomic_DNA"/>
</dbReference>
<comment type="caution">
    <text evidence="3">The sequence shown here is derived from an EMBL/GenBank/DDBJ whole genome shotgun (WGS) entry which is preliminary data.</text>
</comment>
<name>A0A243RSK1_9ACTN</name>
<proteinExistence type="predicted"/>
<evidence type="ECO:0000313" key="4">
    <source>
        <dbReference type="Proteomes" id="UP000194761"/>
    </source>
</evidence>
<feature type="transmembrane region" description="Helical" evidence="2">
    <location>
        <begin position="112"/>
        <end position="130"/>
    </location>
</feature>
<feature type="transmembrane region" description="Helical" evidence="2">
    <location>
        <begin position="142"/>
        <end position="160"/>
    </location>
</feature>
<keyword evidence="2" id="KW-0812">Transmembrane</keyword>
<keyword evidence="2" id="KW-1133">Transmembrane helix</keyword>
<feature type="transmembrane region" description="Helical" evidence="2">
    <location>
        <begin position="314"/>
        <end position="333"/>
    </location>
</feature>